<reference evidence="2 3" key="1">
    <citation type="journal article" date="2019" name="Nat. Plants">
        <title>Genome sequencing of Musa balbisiana reveals subgenome evolution and function divergence in polyploid bananas.</title>
        <authorList>
            <person name="Yao X."/>
        </authorList>
    </citation>
    <scope>NUCLEOTIDE SEQUENCE [LARGE SCALE GENOMIC DNA]</scope>
    <source>
        <strain evidence="3">cv. DH-PKW</strain>
        <tissue evidence="2">Leaves</tissue>
    </source>
</reference>
<sequence>MARREVVWRGGAPCLGKGWLHWIGDDESQVGDRAGANWECLHKWGILPSQMAPNSWRYLVAFVGECRGARIESTRTLFLAYFRLCKGKGRYYMTAHNGFKISGTPSNNKVKEMTKEWLVEARLSLTTRVKLQSVKRTPHGKAVVASSRGGEGFGVGSASQRGTLRRMSGSPKASHLTKRVKTGTRKMYESSAIRVGAVLELSRALLKAEAREAGKERGWPDHQAATPQGGRPPRSLSKGHSTRHWQRISTGPLQRRWWIGRSSHLSRRVIDCLSYANSSLRLEVMELKSGSGTKTVAATEQRASDQGGEVDRLKAELEKSQTRIRMLDDELLTLSHDVKSARSSAWATEQVLKEERLTLPEKIKGTIAEYKSSAKFKRSLVRSGRVTYKFGYRVAYARFRARYPDQELESNPFADQPKDQKCQHADERPL</sequence>
<evidence type="ECO:0000313" key="3">
    <source>
        <dbReference type="Proteomes" id="UP000317650"/>
    </source>
</evidence>
<comment type="caution">
    <text evidence="2">The sequence shown here is derived from an EMBL/GenBank/DDBJ whole genome shotgun (WGS) entry which is preliminary data.</text>
</comment>
<feature type="compositionally biased region" description="Basic and acidic residues" evidence="1">
    <location>
        <begin position="416"/>
        <end position="430"/>
    </location>
</feature>
<proteinExistence type="predicted"/>
<feature type="region of interest" description="Disordered" evidence="1">
    <location>
        <begin position="212"/>
        <end position="247"/>
    </location>
</feature>
<name>A0A4S8I7J3_MUSBA</name>
<evidence type="ECO:0000313" key="2">
    <source>
        <dbReference type="EMBL" id="THU43910.1"/>
    </source>
</evidence>
<evidence type="ECO:0000256" key="1">
    <source>
        <dbReference type="SAM" id="MobiDB-lite"/>
    </source>
</evidence>
<organism evidence="2 3">
    <name type="scientific">Musa balbisiana</name>
    <name type="common">Banana</name>
    <dbReference type="NCBI Taxonomy" id="52838"/>
    <lineage>
        <taxon>Eukaryota</taxon>
        <taxon>Viridiplantae</taxon>
        <taxon>Streptophyta</taxon>
        <taxon>Embryophyta</taxon>
        <taxon>Tracheophyta</taxon>
        <taxon>Spermatophyta</taxon>
        <taxon>Magnoliopsida</taxon>
        <taxon>Liliopsida</taxon>
        <taxon>Zingiberales</taxon>
        <taxon>Musaceae</taxon>
        <taxon>Musa</taxon>
    </lineage>
</organism>
<gene>
    <name evidence="2" type="ORF">C4D60_Mb02t01830</name>
</gene>
<feature type="region of interest" description="Disordered" evidence="1">
    <location>
        <begin position="407"/>
        <end position="430"/>
    </location>
</feature>
<accession>A0A4S8I7J3</accession>
<dbReference type="EMBL" id="PYDT01000011">
    <property type="protein sequence ID" value="THU43910.1"/>
    <property type="molecule type" value="Genomic_DNA"/>
</dbReference>
<protein>
    <submittedName>
        <fullName evidence="2">Uncharacterized protein</fullName>
    </submittedName>
</protein>
<feature type="region of interest" description="Disordered" evidence="1">
    <location>
        <begin position="154"/>
        <end position="182"/>
    </location>
</feature>
<dbReference type="Proteomes" id="UP000317650">
    <property type="component" value="Chromosome 2"/>
</dbReference>
<keyword evidence="3" id="KW-1185">Reference proteome</keyword>
<dbReference type="AlphaFoldDB" id="A0A4S8I7J3"/>